<dbReference type="PANTHER" id="PTHR40661">
    <property type="match status" value="1"/>
</dbReference>
<reference evidence="6" key="1">
    <citation type="submission" date="2012-01" db="EMBL/GenBank/DDBJ databases">
        <title>The Genome Sequence of Treponema denticola H1-T.</title>
        <authorList>
            <consortium name="The Broad Institute Genome Sequencing Platform"/>
            <person name="Earl A."/>
            <person name="Ward D."/>
            <person name="Feldgarden M."/>
            <person name="Gevers D."/>
            <person name="Blanton J.M."/>
            <person name="Fenno C.J."/>
            <person name="Baranova O.V."/>
            <person name="Mathney J."/>
            <person name="Dewhirst F.E."/>
            <person name="Izard J."/>
            <person name="Young S.K."/>
            <person name="Zeng Q."/>
            <person name="Gargeya S."/>
            <person name="Fitzgerald M."/>
            <person name="Haas B."/>
            <person name="Abouelleil A."/>
            <person name="Alvarado L."/>
            <person name="Arachchi H.M."/>
            <person name="Berlin A."/>
            <person name="Chapman S.B."/>
            <person name="Gearin G."/>
            <person name="Goldberg J."/>
            <person name="Griggs A."/>
            <person name="Gujja S."/>
            <person name="Hansen M."/>
            <person name="Heiman D."/>
            <person name="Howarth C."/>
            <person name="Larimer J."/>
            <person name="Lui A."/>
            <person name="MacDonald P.J.P."/>
            <person name="McCowen C."/>
            <person name="Montmayeur A."/>
            <person name="Murphy C."/>
            <person name="Neiman D."/>
            <person name="Pearson M."/>
            <person name="Priest M."/>
            <person name="Roberts A."/>
            <person name="Saif S."/>
            <person name="Shea T."/>
            <person name="Sisk P."/>
            <person name="Stolte C."/>
            <person name="Sykes S."/>
            <person name="Wortman J."/>
            <person name="Nusbaum C."/>
            <person name="Birren B."/>
        </authorList>
    </citation>
    <scope>NUCLEOTIDE SEQUENCE [LARGE SCALE GENOMIC DNA]</scope>
    <source>
        <strain evidence="6">H1-T</strain>
    </source>
</reference>
<keyword evidence="3" id="KW-0804">Transcription</keyword>
<dbReference type="InterPro" id="IPR001387">
    <property type="entry name" value="Cro/C1-type_HTH"/>
</dbReference>
<dbReference type="PROSITE" id="PS50943">
    <property type="entry name" value="HTH_CROC1"/>
    <property type="match status" value="1"/>
</dbReference>
<dbReference type="CDD" id="cd00093">
    <property type="entry name" value="HTH_XRE"/>
    <property type="match status" value="1"/>
</dbReference>
<keyword evidence="2" id="KW-0238">DNA-binding</keyword>
<dbReference type="HOGENOM" id="CLU_986739_0_0_12"/>
<evidence type="ECO:0000256" key="1">
    <source>
        <dbReference type="ARBA" id="ARBA00023015"/>
    </source>
</evidence>
<sequence>MISERIKQLRETLKLSQKDLGLETETPRTTIAGYEQGVALPNSAFLISLNTKFNVNIMWVLKGEGEPFVKEETEPPKPAILQELEKMAKEAAKETIEEQEQELIRMKMQLENLIQEREYLKQEERLAKVENRQEELDKIYREMYDLYYNTPKETKPKRVIRRSMGSKSIITEKQGILYPDGTFIEDSKLPEEVKEPAPLYTADYEEPEETVDLPLAQNLAAGIPVEASDVNDTFPVPKKLIPNKRKKYCVAKIKGSSMTEAGIENGSCVLLEYTDQPIDGDIMVVSYNSNTTLKLLHQNIKGEWELLYQDGSGAKIELKDGDWEVKGRFVAVLPKKRQ</sequence>
<dbReference type="Pfam" id="PF00717">
    <property type="entry name" value="Peptidase_S24"/>
    <property type="match status" value="1"/>
</dbReference>
<dbReference type="CDD" id="cd06529">
    <property type="entry name" value="S24_LexA-like"/>
    <property type="match status" value="1"/>
</dbReference>
<evidence type="ECO:0000256" key="2">
    <source>
        <dbReference type="ARBA" id="ARBA00023125"/>
    </source>
</evidence>
<dbReference type="AlphaFoldDB" id="M2C4P6"/>
<name>M2C4P6_TREDN</name>
<keyword evidence="4" id="KW-0175">Coiled coil</keyword>
<dbReference type="Gene3D" id="2.10.109.10">
    <property type="entry name" value="Umud Fragment, subunit A"/>
    <property type="match status" value="1"/>
</dbReference>
<dbReference type="InterPro" id="IPR015927">
    <property type="entry name" value="Peptidase_S24_S26A/B/C"/>
</dbReference>
<dbReference type="SMART" id="SM00530">
    <property type="entry name" value="HTH_XRE"/>
    <property type="match status" value="1"/>
</dbReference>
<proteinExistence type="predicted"/>
<comment type="caution">
    <text evidence="6">The sequence shown here is derived from an EMBL/GenBank/DDBJ whole genome shotgun (WGS) entry which is preliminary data.</text>
</comment>
<dbReference type="Pfam" id="PF12844">
    <property type="entry name" value="HTH_19"/>
    <property type="match status" value="1"/>
</dbReference>
<dbReference type="InterPro" id="IPR036286">
    <property type="entry name" value="LexA/Signal_pep-like_sf"/>
</dbReference>
<dbReference type="Proteomes" id="UP000011708">
    <property type="component" value="Chromosome"/>
</dbReference>
<dbReference type="PATRIC" id="fig|999431.4.peg.2297"/>
<dbReference type="SUPFAM" id="SSF51306">
    <property type="entry name" value="LexA/Signal peptidase"/>
    <property type="match status" value="1"/>
</dbReference>
<dbReference type="PANTHER" id="PTHR40661:SF3">
    <property type="entry name" value="FELS-1 PROPHAGE TRANSCRIPTIONAL REGULATOR"/>
    <property type="match status" value="1"/>
</dbReference>
<evidence type="ECO:0000259" key="5">
    <source>
        <dbReference type="PROSITE" id="PS50943"/>
    </source>
</evidence>
<feature type="coiled-coil region" evidence="4">
    <location>
        <begin position="81"/>
        <end position="139"/>
    </location>
</feature>
<protein>
    <recommendedName>
        <fullName evidence="5">HTH cro/C1-type domain-containing protein</fullName>
    </recommendedName>
</protein>
<gene>
    <name evidence="6" type="ORF">HMPREF9725_02219</name>
</gene>
<dbReference type="GO" id="GO:0003677">
    <property type="term" value="F:DNA binding"/>
    <property type="evidence" value="ECO:0007669"/>
    <property type="project" value="UniProtKB-KW"/>
</dbReference>
<dbReference type="EMBL" id="AGDW01000022">
    <property type="protein sequence ID" value="EMB29349.1"/>
    <property type="molecule type" value="Genomic_DNA"/>
</dbReference>
<keyword evidence="1" id="KW-0805">Transcription regulation</keyword>
<accession>M2C4P6</accession>
<dbReference type="SUPFAM" id="SSF47413">
    <property type="entry name" value="lambda repressor-like DNA-binding domains"/>
    <property type="match status" value="1"/>
</dbReference>
<dbReference type="RefSeq" id="WP_002689517.1">
    <property type="nucleotide sequence ID" value="NZ_CM001794.1"/>
</dbReference>
<evidence type="ECO:0000313" key="6">
    <source>
        <dbReference type="EMBL" id="EMB29349.1"/>
    </source>
</evidence>
<evidence type="ECO:0000256" key="4">
    <source>
        <dbReference type="SAM" id="Coils"/>
    </source>
</evidence>
<feature type="domain" description="HTH cro/C1-type" evidence="5">
    <location>
        <begin position="6"/>
        <end position="60"/>
    </location>
</feature>
<dbReference type="InterPro" id="IPR039418">
    <property type="entry name" value="LexA-like"/>
</dbReference>
<evidence type="ECO:0000256" key="3">
    <source>
        <dbReference type="ARBA" id="ARBA00023163"/>
    </source>
</evidence>
<dbReference type="Gene3D" id="1.10.260.40">
    <property type="entry name" value="lambda repressor-like DNA-binding domains"/>
    <property type="match status" value="1"/>
</dbReference>
<dbReference type="InterPro" id="IPR010982">
    <property type="entry name" value="Lambda_DNA-bd_dom_sf"/>
</dbReference>
<organism evidence="6">
    <name type="scientific">Treponema denticola H1-T</name>
    <dbReference type="NCBI Taxonomy" id="999431"/>
    <lineage>
        <taxon>Bacteria</taxon>
        <taxon>Pseudomonadati</taxon>
        <taxon>Spirochaetota</taxon>
        <taxon>Spirochaetia</taxon>
        <taxon>Spirochaetales</taxon>
        <taxon>Treponemataceae</taxon>
        <taxon>Treponema</taxon>
    </lineage>
</organism>